<dbReference type="PANTHER" id="PTHR33295:SF20">
    <property type="entry name" value="ATPASE"/>
    <property type="match status" value="1"/>
</dbReference>
<proteinExistence type="predicted"/>
<feature type="non-terminal residue" evidence="2">
    <location>
        <position position="149"/>
    </location>
</feature>
<dbReference type="PANTHER" id="PTHR33295">
    <property type="entry name" value="ATPASE"/>
    <property type="match status" value="1"/>
</dbReference>
<feature type="non-terminal residue" evidence="2">
    <location>
        <position position="1"/>
    </location>
</feature>
<protein>
    <submittedName>
        <fullName evidence="2">DUF4143 domain-containing protein</fullName>
    </submittedName>
</protein>
<dbReference type="InterPro" id="IPR025420">
    <property type="entry name" value="DUF4143"/>
</dbReference>
<gene>
    <name evidence="2" type="ORF">RND15_51725</name>
</gene>
<dbReference type="EMBL" id="JAVRFD010000709">
    <property type="protein sequence ID" value="MDT0551051.1"/>
    <property type="molecule type" value="Genomic_DNA"/>
</dbReference>
<dbReference type="Pfam" id="PF13635">
    <property type="entry name" value="DUF4143"/>
    <property type="match status" value="1"/>
</dbReference>
<evidence type="ECO:0000313" key="2">
    <source>
        <dbReference type="EMBL" id="MDT0551051.1"/>
    </source>
</evidence>
<dbReference type="Proteomes" id="UP001180754">
    <property type="component" value="Unassembled WGS sequence"/>
</dbReference>
<keyword evidence="3" id="KW-1185">Reference proteome</keyword>
<feature type="domain" description="DUF4143" evidence="1">
    <location>
        <begin position="5"/>
        <end position="108"/>
    </location>
</feature>
<name>A0ABU2XZL1_9ACTN</name>
<evidence type="ECO:0000313" key="3">
    <source>
        <dbReference type="Proteomes" id="UP001180754"/>
    </source>
</evidence>
<evidence type="ECO:0000259" key="1">
    <source>
        <dbReference type="Pfam" id="PF13635"/>
    </source>
</evidence>
<comment type="caution">
    <text evidence="2">The sequence shown here is derived from an EMBL/GenBank/DDBJ whole genome shotgun (WGS) entry which is preliminary data.</text>
</comment>
<accession>A0ABU2XZL1</accession>
<reference evidence="2" key="1">
    <citation type="submission" date="2024-05" db="EMBL/GenBank/DDBJ databases">
        <title>30 novel species of actinomycetes from the DSMZ collection.</title>
        <authorList>
            <person name="Nouioui I."/>
        </authorList>
    </citation>
    <scope>NUCLEOTIDE SEQUENCE</scope>
    <source>
        <strain evidence="2">DSM 41529</strain>
    </source>
</reference>
<sequence length="149" mass="17657">ERVPTSNHTINKYLELLENAFLFYKVQQYDIRGKGYLKTNAKYFIVDNGLRRHAIGKKEANYANRLENIVFLELLRRGYTLDVGRLDSKEIDFVARRADELLYVQVTYQIPENTHETDNLLHIRDNHKKIVITGKYDERRQIDGIPLIY</sequence>
<organism evidence="2 3">
    <name type="scientific">Streptomyces lonegramiae</name>
    <dbReference type="NCBI Taxonomy" id="3075524"/>
    <lineage>
        <taxon>Bacteria</taxon>
        <taxon>Bacillati</taxon>
        <taxon>Actinomycetota</taxon>
        <taxon>Actinomycetes</taxon>
        <taxon>Kitasatosporales</taxon>
        <taxon>Streptomycetaceae</taxon>
        <taxon>Streptomyces</taxon>
    </lineage>
</organism>